<protein>
    <submittedName>
        <fullName evidence="1">Uncharacterized protein</fullName>
    </submittedName>
</protein>
<dbReference type="AlphaFoldDB" id="A0A1B1N5M1"/>
<keyword evidence="2" id="KW-1185">Reference proteome</keyword>
<dbReference type="KEGG" id="pyg:AWM70_20775"/>
<dbReference type="STRING" id="1462996.AWM70_20775"/>
<dbReference type="Proteomes" id="UP000092573">
    <property type="component" value="Chromosome"/>
</dbReference>
<evidence type="ECO:0000313" key="1">
    <source>
        <dbReference type="EMBL" id="ANS76712.1"/>
    </source>
</evidence>
<evidence type="ECO:0000313" key="2">
    <source>
        <dbReference type="Proteomes" id="UP000092573"/>
    </source>
</evidence>
<sequence>MEAYSCCPDKVACFGGQLFLIGIKHKATFSYEEKWFIYDTAARYNKWDCKAKKMSFFCKLLGGIYAKLDLGDSCFSGGRASFGSEEW</sequence>
<name>A0A1B1N5M1_9BACL</name>
<dbReference type="EMBL" id="CP014167">
    <property type="protein sequence ID" value="ANS76712.1"/>
    <property type="molecule type" value="Genomic_DNA"/>
</dbReference>
<organism evidence="1 2">
    <name type="scientific">Paenibacillus yonginensis</name>
    <dbReference type="NCBI Taxonomy" id="1462996"/>
    <lineage>
        <taxon>Bacteria</taxon>
        <taxon>Bacillati</taxon>
        <taxon>Bacillota</taxon>
        <taxon>Bacilli</taxon>
        <taxon>Bacillales</taxon>
        <taxon>Paenibacillaceae</taxon>
        <taxon>Paenibacillus</taxon>
    </lineage>
</organism>
<reference evidence="1 2" key="1">
    <citation type="submission" date="2016-01" db="EMBL/GenBank/DDBJ databases">
        <title>Complete Genome Sequence of Paenibacillus yonginensis DCY84, a novel Plant Growth-Promoting Bacteria with Elicitation of Induced Systemic Resistance.</title>
        <authorList>
            <person name="Kim Y.J."/>
            <person name="Yang D.C."/>
            <person name="Sukweenadhi J."/>
        </authorList>
    </citation>
    <scope>NUCLEOTIDE SEQUENCE [LARGE SCALE GENOMIC DNA]</scope>
    <source>
        <strain evidence="1 2">DCY84</strain>
    </source>
</reference>
<proteinExistence type="predicted"/>
<gene>
    <name evidence="1" type="ORF">AWM70_20775</name>
</gene>
<accession>A0A1B1N5M1</accession>